<feature type="binding site" evidence="3">
    <location>
        <position position="459"/>
    </location>
    <ligand>
        <name>L-glutamate</name>
        <dbReference type="ChEBI" id="CHEBI:29985"/>
    </ligand>
</feature>
<protein>
    <submittedName>
        <fullName evidence="5">Uncharacterized protein</fullName>
    </submittedName>
</protein>
<evidence type="ECO:0000256" key="4">
    <source>
        <dbReference type="SAM" id="Phobius"/>
    </source>
</evidence>
<keyword evidence="6" id="KW-1185">Reference proteome</keyword>
<keyword evidence="4" id="KW-0812">Transmembrane</keyword>
<evidence type="ECO:0000256" key="3">
    <source>
        <dbReference type="PIRSR" id="PIRSR600101-2"/>
    </source>
</evidence>
<dbReference type="Pfam" id="PF01019">
    <property type="entry name" value="G_glu_transpept"/>
    <property type="match status" value="1"/>
</dbReference>
<dbReference type="InterPro" id="IPR000101">
    <property type="entry name" value="GGT_peptidase"/>
</dbReference>
<name>A0A8J2KV66_9HEXA</name>
<feature type="binding site" evidence="3">
    <location>
        <position position="127"/>
    </location>
    <ligand>
        <name>L-glutamate</name>
        <dbReference type="ChEBI" id="CHEBI:29985"/>
    </ligand>
</feature>
<gene>
    <name evidence="5" type="ORF">AFUS01_LOCUS32326</name>
</gene>
<feature type="binding site" evidence="3">
    <location>
        <position position="510"/>
    </location>
    <ligand>
        <name>L-glutamate</name>
        <dbReference type="ChEBI" id="CHEBI:29985"/>
    </ligand>
</feature>
<dbReference type="PANTHER" id="PTHR11686:SF9">
    <property type="entry name" value="RE13973P"/>
    <property type="match status" value="1"/>
</dbReference>
<keyword evidence="1" id="KW-1199">Hemostasis impairing toxin</keyword>
<dbReference type="EMBL" id="CAJVCH010525166">
    <property type="protein sequence ID" value="CAG7822031.1"/>
    <property type="molecule type" value="Genomic_DNA"/>
</dbReference>
<feature type="binding site" evidence="3">
    <location>
        <begin position="487"/>
        <end position="488"/>
    </location>
    <ligand>
        <name>L-glutamate</name>
        <dbReference type="ChEBI" id="CHEBI:29985"/>
    </ligand>
</feature>
<dbReference type="FunFam" id="3.60.20.40:FF:000001">
    <property type="entry name" value="Gamma-glutamyltranspeptidase 1"/>
    <property type="match status" value="1"/>
</dbReference>
<keyword evidence="4" id="KW-0472">Membrane</keyword>
<organism evidence="5 6">
    <name type="scientific">Allacma fusca</name>
    <dbReference type="NCBI Taxonomy" id="39272"/>
    <lineage>
        <taxon>Eukaryota</taxon>
        <taxon>Metazoa</taxon>
        <taxon>Ecdysozoa</taxon>
        <taxon>Arthropoda</taxon>
        <taxon>Hexapoda</taxon>
        <taxon>Collembola</taxon>
        <taxon>Symphypleona</taxon>
        <taxon>Sminthuridae</taxon>
        <taxon>Allacma</taxon>
    </lineage>
</organism>
<evidence type="ECO:0000313" key="6">
    <source>
        <dbReference type="Proteomes" id="UP000708208"/>
    </source>
</evidence>
<keyword evidence="1" id="KW-1202">Platelet aggregation activating toxin</keyword>
<evidence type="ECO:0000256" key="2">
    <source>
        <dbReference type="PIRSR" id="PIRSR600101-1"/>
    </source>
</evidence>
<keyword evidence="1" id="KW-0800">Toxin</keyword>
<evidence type="ECO:0000313" key="5">
    <source>
        <dbReference type="EMBL" id="CAG7822031.1"/>
    </source>
</evidence>
<accession>A0A8J2KV66</accession>
<dbReference type="GO" id="GO:0006751">
    <property type="term" value="P:glutathione catabolic process"/>
    <property type="evidence" value="ECO:0007669"/>
    <property type="project" value="InterPro"/>
</dbReference>
<dbReference type="GO" id="GO:0036374">
    <property type="term" value="F:glutathione hydrolase activity"/>
    <property type="evidence" value="ECO:0007669"/>
    <property type="project" value="InterPro"/>
</dbReference>
<dbReference type="PANTHER" id="PTHR11686">
    <property type="entry name" value="GAMMA GLUTAMYL TRANSPEPTIDASE"/>
    <property type="match status" value="1"/>
</dbReference>
<proteinExistence type="predicted"/>
<dbReference type="Proteomes" id="UP000708208">
    <property type="component" value="Unassembled WGS sequence"/>
</dbReference>
<comment type="caution">
    <text evidence="5">The sequence shown here is derived from an EMBL/GenBank/DDBJ whole genome shotgun (WGS) entry which is preliminary data.</text>
</comment>
<feature type="active site" description="Nucleophile" evidence="2">
    <location>
        <position position="417"/>
    </location>
</feature>
<keyword evidence="4" id="KW-1133">Transmembrane helix</keyword>
<feature type="binding site" evidence="3">
    <location>
        <begin position="435"/>
        <end position="437"/>
    </location>
    <ligand>
        <name>L-glutamate</name>
        <dbReference type="ChEBI" id="CHEBI:29985"/>
    </ligand>
</feature>
<evidence type="ECO:0000256" key="1">
    <source>
        <dbReference type="ARBA" id="ARBA00084097"/>
    </source>
</evidence>
<dbReference type="AlphaFoldDB" id="A0A8J2KV66"/>
<reference evidence="5" key="1">
    <citation type="submission" date="2021-06" db="EMBL/GenBank/DDBJ databases">
        <authorList>
            <person name="Hodson N. C."/>
            <person name="Mongue J. A."/>
            <person name="Jaron S. K."/>
        </authorList>
    </citation>
    <scope>NUCLEOTIDE SEQUENCE</scope>
</reference>
<sequence>MTTKRKCVTLMGIVAAVVILAGTAAVILLIKHGESSNDLDPPNPDEEPAPSESKLGLYSKAAISCDAPTCAEIGRKVLSEKGTVADAAIATLLCMGVFHSQSMGIGGGFLMVFYKKDENKAYVLNARERAPAEATEDMFEGNATLSATGGLAVAVPGEMKGYWDLYNKFGGGVPWKRILQPTIDLCKNGFEVTRHTANAFVQQKDNIFAAPSMKEIFVDPATGDVYKEGDKITRPILAKTLQRIADDDINGGDLLYQNSSELAQWLVEDLQELGGILTMEDLVNYNVTWDDPISVPLSKGFTVHSVPPPGSGVIMAFILRILDKYNFSPQSMKGSKADSVIVYHRIIEAFKHAYAKRTILGDPIDPDITATVNELVHNLTVSQEYLDEIHDKIKTDSTSNKWEDYGAEFYQKDDHGTSHVSIVGENGDAISVTSTVNLYFGARIRSKRTGIIYNDEMDDFSAPNITNYFGVPPSPHNFIKPDKRPLSSMCPTIITDSAGDVRLVVGTAGGTRITSATAYVSLRNIWFNETIKEAIDSRRIHHQLAPMEAEYEYGFIGPMVTALEKIGHKMEALQHCWILISYTE</sequence>
<dbReference type="GO" id="GO:0005886">
    <property type="term" value="C:plasma membrane"/>
    <property type="evidence" value="ECO:0007669"/>
    <property type="project" value="TreeGrafter"/>
</dbReference>
<dbReference type="FunFam" id="1.10.246.130:FF:000001">
    <property type="entry name" value="Gamma-glutamyltransferase 5 isoform 1"/>
    <property type="match status" value="1"/>
</dbReference>
<dbReference type="OrthoDB" id="1081007at2759"/>
<feature type="transmembrane region" description="Helical" evidence="4">
    <location>
        <begin position="7"/>
        <end position="30"/>
    </location>
</feature>
<dbReference type="NCBIfam" id="TIGR00066">
    <property type="entry name" value="g_glut_trans"/>
    <property type="match status" value="1"/>
</dbReference>